<dbReference type="SUPFAM" id="SSF46785">
    <property type="entry name" value="Winged helix' DNA-binding domain"/>
    <property type="match status" value="1"/>
</dbReference>
<evidence type="ECO:0000313" key="7">
    <source>
        <dbReference type="Proteomes" id="UP000186002"/>
    </source>
</evidence>
<name>A0A1M7NQP1_9HYPH</name>
<keyword evidence="4" id="KW-0804">Transcription</keyword>
<dbReference type="PRINTS" id="PR00039">
    <property type="entry name" value="HTHLYSR"/>
</dbReference>
<protein>
    <submittedName>
        <fullName evidence="6">DNA-binding transcriptional regulator, LysR family</fullName>
    </submittedName>
</protein>
<organism evidence="6 7">
    <name type="scientific">Roseibium suaedae</name>
    <dbReference type="NCBI Taxonomy" id="735517"/>
    <lineage>
        <taxon>Bacteria</taxon>
        <taxon>Pseudomonadati</taxon>
        <taxon>Pseudomonadota</taxon>
        <taxon>Alphaproteobacteria</taxon>
        <taxon>Hyphomicrobiales</taxon>
        <taxon>Stappiaceae</taxon>
        <taxon>Roseibium</taxon>
    </lineage>
</organism>
<dbReference type="PANTHER" id="PTHR30537:SF26">
    <property type="entry name" value="GLYCINE CLEAVAGE SYSTEM TRANSCRIPTIONAL ACTIVATOR"/>
    <property type="match status" value="1"/>
</dbReference>
<dbReference type="InterPro" id="IPR058163">
    <property type="entry name" value="LysR-type_TF_proteobact-type"/>
</dbReference>
<keyword evidence="3 6" id="KW-0238">DNA-binding</keyword>
<dbReference type="InterPro" id="IPR036390">
    <property type="entry name" value="WH_DNA-bd_sf"/>
</dbReference>
<dbReference type="PANTHER" id="PTHR30537">
    <property type="entry name" value="HTH-TYPE TRANSCRIPTIONAL REGULATOR"/>
    <property type="match status" value="1"/>
</dbReference>
<dbReference type="GO" id="GO:0003700">
    <property type="term" value="F:DNA-binding transcription factor activity"/>
    <property type="evidence" value="ECO:0007669"/>
    <property type="project" value="InterPro"/>
</dbReference>
<evidence type="ECO:0000256" key="1">
    <source>
        <dbReference type="ARBA" id="ARBA00009437"/>
    </source>
</evidence>
<dbReference type="Pfam" id="PF03466">
    <property type="entry name" value="LysR_substrate"/>
    <property type="match status" value="1"/>
</dbReference>
<evidence type="ECO:0000259" key="5">
    <source>
        <dbReference type="PROSITE" id="PS50931"/>
    </source>
</evidence>
<dbReference type="Pfam" id="PF00126">
    <property type="entry name" value="HTH_1"/>
    <property type="match status" value="1"/>
</dbReference>
<dbReference type="AlphaFoldDB" id="A0A1M7NQP1"/>
<evidence type="ECO:0000313" key="6">
    <source>
        <dbReference type="EMBL" id="SHN05724.1"/>
    </source>
</evidence>
<dbReference type="InterPro" id="IPR036388">
    <property type="entry name" value="WH-like_DNA-bd_sf"/>
</dbReference>
<feature type="domain" description="HTH lysR-type" evidence="5">
    <location>
        <begin position="8"/>
        <end position="65"/>
    </location>
</feature>
<dbReference type="Proteomes" id="UP000186002">
    <property type="component" value="Unassembled WGS sequence"/>
</dbReference>
<dbReference type="InterPro" id="IPR000847">
    <property type="entry name" value="LysR_HTH_N"/>
</dbReference>
<dbReference type="Gene3D" id="1.10.10.10">
    <property type="entry name" value="Winged helix-like DNA-binding domain superfamily/Winged helix DNA-binding domain"/>
    <property type="match status" value="1"/>
</dbReference>
<evidence type="ECO:0000256" key="3">
    <source>
        <dbReference type="ARBA" id="ARBA00023125"/>
    </source>
</evidence>
<accession>A0A1M7NQP1</accession>
<dbReference type="SUPFAM" id="SSF53850">
    <property type="entry name" value="Periplasmic binding protein-like II"/>
    <property type="match status" value="1"/>
</dbReference>
<sequence length="336" mass="36904">MTKRRRLPSFGSLATFEVAAKHLSFTKASSELNVTQAAVSQHIRLLEQSLSCKLFHRNTEGLELTWEGEYLLHSVAQGLDVLSNSIEALTGTQSRDTITISATTGVASLFLLPIISSFQEQAPEVEVIVLASDEDDSLRKYENVDFAFVCGNERSEVGSKIYSLFPEIVQPVCSPSYYEQNGPFPEAADLNRAQLIHLHEKHWSSKAIGWLPLAWGNWFKANGAELERQAGGMQSNSYPLLVDAAVSGKGVILGWKHLVAGHLKDGSLCYASPHALRVDRMNYVELGSREVARPWLQLFLDLVLAEAEKINDGEPGRPPVGASGTVLHTYNLTGKS</sequence>
<dbReference type="RefSeq" id="WP_073015008.1">
    <property type="nucleotide sequence ID" value="NZ_FRBW01000005.1"/>
</dbReference>
<dbReference type="GO" id="GO:0006351">
    <property type="term" value="P:DNA-templated transcription"/>
    <property type="evidence" value="ECO:0007669"/>
    <property type="project" value="TreeGrafter"/>
</dbReference>
<evidence type="ECO:0000256" key="4">
    <source>
        <dbReference type="ARBA" id="ARBA00023163"/>
    </source>
</evidence>
<keyword evidence="2" id="KW-0805">Transcription regulation</keyword>
<reference evidence="6 7" key="1">
    <citation type="submission" date="2016-11" db="EMBL/GenBank/DDBJ databases">
        <authorList>
            <person name="Jaros S."/>
            <person name="Januszkiewicz K."/>
            <person name="Wedrychowicz H."/>
        </authorList>
    </citation>
    <scope>NUCLEOTIDE SEQUENCE [LARGE SCALE GENOMIC DNA]</scope>
    <source>
        <strain evidence="6 7">DSM 22153</strain>
    </source>
</reference>
<dbReference type="Gene3D" id="3.40.190.10">
    <property type="entry name" value="Periplasmic binding protein-like II"/>
    <property type="match status" value="2"/>
</dbReference>
<dbReference type="EMBL" id="FRBW01000005">
    <property type="protein sequence ID" value="SHN05724.1"/>
    <property type="molecule type" value="Genomic_DNA"/>
</dbReference>
<dbReference type="PROSITE" id="PS50931">
    <property type="entry name" value="HTH_LYSR"/>
    <property type="match status" value="1"/>
</dbReference>
<dbReference type="InterPro" id="IPR005119">
    <property type="entry name" value="LysR_subst-bd"/>
</dbReference>
<dbReference type="OrthoDB" id="9804958at2"/>
<keyword evidence="7" id="KW-1185">Reference proteome</keyword>
<proteinExistence type="inferred from homology"/>
<evidence type="ECO:0000256" key="2">
    <source>
        <dbReference type="ARBA" id="ARBA00023015"/>
    </source>
</evidence>
<comment type="similarity">
    <text evidence="1">Belongs to the LysR transcriptional regulatory family.</text>
</comment>
<dbReference type="GO" id="GO:0043565">
    <property type="term" value="F:sequence-specific DNA binding"/>
    <property type="evidence" value="ECO:0007669"/>
    <property type="project" value="TreeGrafter"/>
</dbReference>
<gene>
    <name evidence="6" type="ORF">SAMN05444272_3879</name>
</gene>
<dbReference type="STRING" id="735517.SAMN05444272_3879"/>